<dbReference type="Proteomes" id="UP001595925">
    <property type="component" value="Unassembled WGS sequence"/>
</dbReference>
<feature type="transmembrane region" description="Helical" evidence="2">
    <location>
        <begin position="159"/>
        <end position="184"/>
    </location>
</feature>
<organism evidence="4 5">
    <name type="scientific">Saliphagus infecundisoli</name>
    <dbReference type="NCBI Taxonomy" id="1849069"/>
    <lineage>
        <taxon>Archaea</taxon>
        <taxon>Methanobacteriati</taxon>
        <taxon>Methanobacteriota</taxon>
        <taxon>Stenosarchaea group</taxon>
        <taxon>Halobacteria</taxon>
        <taxon>Halobacteriales</taxon>
        <taxon>Natrialbaceae</taxon>
        <taxon>Saliphagus</taxon>
    </lineage>
</organism>
<feature type="transmembrane region" description="Helical" evidence="2">
    <location>
        <begin position="270"/>
        <end position="290"/>
    </location>
</feature>
<keyword evidence="2" id="KW-0812">Transmembrane</keyword>
<dbReference type="AlphaFoldDB" id="A0ABD5QB36"/>
<feature type="transmembrane region" description="Helical" evidence="2">
    <location>
        <begin position="423"/>
        <end position="441"/>
    </location>
</feature>
<feature type="transmembrane region" description="Helical" evidence="2">
    <location>
        <begin position="397"/>
        <end position="416"/>
    </location>
</feature>
<feature type="domain" description="Nucleoside transporter/FeoB GTPase Gate" evidence="3">
    <location>
        <begin position="167"/>
        <end position="265"/>
    </location>
</feature>
<feature type="transmembrane region" description="Helical" evidence="2">
    <location>
        <begin position="79"/>
        <end position="100"/>
    </location>
</feature>
<evidence type="ECO:0000313" key="4">
    <source>
        <dbReference type="EMBL" id="MFC4986349.1"/>
    </source>
</evidence>
<keyword evidence="2" id="KW-0472">Membrane</keyword>
<protein>
    <submittedName>
        <fullName evidence="4">YjiH family protein</fullName>
    </submittedName>
</protein>
<reference evidence="4 5" key="1">
    <citation type="journal article" date="2019" name="Int. J. Syst. Evol. Microbiol.">
        <title>The Global Catalogue of Microorganisms (GCM) 10K type strain sequencing project: providing services to taxonomists for standard genome sequencing and annotation.</title>
        <authorList>
            <consortium name="The Broad Institute Genomics Platform"/>
            <consortium name="The Broad Institute Genome Sequencing Center for Infectious Disease"/>
            <person name="Wu L."/>
            <person name="Ma J."/>
        </authorList>
    </citation>
    <scope>NUCLEOTIDE SEQUENCE [LARGE SCALE GENOMIC DNA]</scope>
    <source>
        <strain evidence="4 5">CGMCC 1.15824</strain>
    </source>
</reference>
<feature type="transmembrane region" description="Helical" evidence="2">
    <location>
        <begin position="130"/>
        <end position="153"/>
    </location>
</feature>
<feature type="transmembrane region" description="Helical" evidence="2">
    <location>
        <begin position="461"/>
        <end position="486"/>
    </location>
</feature>
<keyword evidence="5" id="KW-1185">Reference proteome</keyword>
<proteinExistence type="predicted"/>
<feature type="transmembrane region" description="Helical" evidence="2">
    <location>
        <begin position="243"/>
        <end position="264"/>
    </location>
</feature>
<dbReference type="RefSeq" id="WP_224828887.1">
    <property type="nucleotide sequence ID" value="NZ_JAIVEF010000012.1"/>
</dbReference>
<keyword evidence="2" id="KW-1133">Transmembrane helix</keyword>
<evidence type="ECO:0000313" key="5">
    <source>
        <dbReference type="Proteomes" id="UP001595925"/>
    </source>
</evidence>
<comment type="caution">
    <text evidence="4">The sequence shown here is derived from an EMBL/GenBank/DDBJ whole genome shotgun (WGS) entry which is preliminary data.</text>
</comment>
<dbReference type="InterPro" id="IPR011642">
    <property type="entry name" value="Gate_dom"/>
</dbReference>
<dbReference type="EMBL" id="JBHSJG010000004">
    <property type="protein sequence ID" value="MFC4986349.1"/>
    <property type="molecule type" value="Genomic_DNA"/>
</dbReference>
<evidence type="ECO:0000259" key="3">
    <source>
        <dbReference type="Pfam" id="PF07670"/>
    </source>
</evidence>
<dbReference type="Pfam" id="PF07670">
    <property type="entry name" value="Gate"/>
    <property type="match status" value="1"/>
</dbReference>
<feature type="transmembrane region" description="Helical" evidence="2">
    <location>
        <begin position="39"/>
        <end position="59"/>
    </location>
</feature>
<sequence>MFDASNWKRGDQETERVGKEPEPRTIEEIKLTEIRGRPVAKFVAAFLVGFVFFLVPVPWEGQVTVPFDIVVSWVTDSFPTVAGVYALALIVAGGILTTVAELRKRGVVGIDDGLAETLTLPYWETSAAFWFFRVAGAVLAPFLFFEVGPAWMVAPETGVLVWGTLILSVAVIIPIGAIFINLFVELGGLEFVGTMARPIMRPLFHVPGRAALDSVASWVGSYSVGLYVTRNVFDRGEYSKRDVYVISTCFATVSIGFVGVVAATVDLLELFPIIFVCYLICIAITGFVLVRVPPLSRVPEEYVAEPNPETPFEGAPADYLRFGLSEAVAKAEEGGTIVGASVRGFIDGLKLAVLILGTILSIGLAAVVIAEFTPMFEIIAQPLVPVIELLGIPDADVVAPATIIGITEMFIPALLVAEAAPMARFFIAVLSISQLIFFSAVGPMMMDMFSDIPIRFRDLVVLFVLRTIILVPVIALMTHVVAAAGLL</sequence>
<feature type="transmembrane region" description="Helical" evidence="2">
    <location>
        <begin position="351"/>
        <end position="370"/>
    </location>
</feature>
<feature type="region of interest" description="Disordered" evidence="1">
    <location>
        <begin position="1"/>
        <end position="22"/>
    </location>
</feature>
<gene>
    <name evidence="4" type="ORF">ACFPFO_00875</name>
</gene>
<evidence type="ECO:0000256" key="2">
    <source>
        <dbReference type="SAM" id="Phobius"/>
    </source>
</evidence>
<name>A0ABD5QB36_9EURY</name>
<accession>A0ABD5QB36</accession>
<evidence type="ECO:0000256" key="1">
    <source>
        <dbReference type="SAM" id="MobiDB-lite"/>
    </source>
</evidence>